<organism evidence="1 2">
    <name type="scientific">Mesorhizobium opportunistum</name>
    <dbReference type="NCBI Taxonomy" id="593909"/>
    <lineage>
        <taxon>Bacteria</taxon>
        <taxon>Pseudomonadati</taxon>
        <taxon>Pseudomonadota</taxon>
        <taxon>Alphaproteobacteria</taxon>
        <taxon>Hyphomicrobiales</taxon>
        <taxon>Phyllobacteriaceae</taxon>
        <taxon>Mesorhizobium</taxon>
    </lineage>
</organism>
<accession>A0ABV1YQV0</accession>
<reference evidence="1 2" key="1">
    <citation type="journal article" date="2024" name="Proc. Natl. Acad. Sci. U.S.A.">
        <title>The evolutionary genomics of adaptation to stress in wild rhizobium bacteria.</title>
        <authorList>
            <person name="Kehlet-Delgado H."/>
            <person name="Montoya A.P."/>
            <person name="Jensen K.T."/>
            <person name="Wendlandt C.E."/>
            <person name="Dexheimer C."/>
            <person name="Roberts M."/>
            <person name="Torres Martinez L."/>
            <person name="Friesen M.L."/>
            <person name="Griffitts J.S."/>
            <person name="Porter S.S."/>
        </authorList>
    </citation>
    <scope>NUCLEOTIDE SEQUENCE [LARGE SCALE GENOMIC DNA]</scope>
    <source>
        <strain evidence="1 2">M0729</strain>
    </source>
</reference>
<protein>
    <submittedName>
        <fullName evidence="1">Uncharacterized protein</fullName>
    </submittedName>
</protein>
<gene>
    <name evidence="1" type="ORF">NKI33_32085</name>
</gene>
<sequence length="47" mass="5079">MIYFAGAVLAAYGGATHSGGKSIAHKRNDLSTKLDREIAKLHTTHLR</sequence>
<dbReference type="RefSeq" id="WP_155922533.1">
    <property type="nucleotide sequence ID" value="NZ_JAMYMY010000080.1"/>
</dbReference>
<proteinExistence type="predicted"/>
<evidence type="ECO:0000313" key="1">
    <source>
        <dbReference type="EMBL" id="MER8937573.1"/>
    </source>
</evidence>
<evidence type="ECO:0000313" key="2">
    <source>
        <dbReference type="Proteomes" id="UP001464387"/>
    </source>
</evidence>
<keyword evidence="2" id="KW-1185">Reference proteome</keyword>
<dbReference type="Proteomes" id="UP001464387">
    <property type="component" value="Unassembled WGS sequence"/>
</dbReference>
<dbReference type="EMBL" id="JAMYPJ010000083">
    <property type="protein sequence ID" value="MER8937573.1"/>
    <property type="molecule type" value="Genomic_DNA"/>
</dbReference>
<comment type="caution">
    <text evidence="1">The sequence shown here is derived from an EMBL/GenBank/DDBJ whole genome shotgun (WGS) entry which is preliminary data.</text>
</comment>
<name>A0ABV1YQV0_9HYPH</name>